<protein>
    <submittedName>
        <fullName evidence="2">Uncharacterized protein</fullName>
    </submittedName>
</protein>
<dbReference type="EMBL" id="JASBNA010000031">
    <property type="protein sequence ID" value="KAK7683265.1"/>
    <property type="molecule type" value="Genomic_DNA"/>
</dbReference>
<dbReference type="Proteomes" id="UP001385951">
    <property type="component" value="Unassembled WGS sequence"/>
</dbReference>
<dbReference type="AlphaFoldDB" id="A0AAW0FPQ4"/>
<feature type="compositionally biased region" description="Polar residues" evidence="1">
    <location>
        <begin position="96"/>
        <end position="117"/>
    </location>
</feature>
<sequence>MASTARLVPVRRSLRSRSVTLWRIFRNRIFPCKHALSPSIPRCHLETTYNDVAFSEEPSSHSSQSSSDLIVPARPYRYNHPLANRSEHGHIATENATGFSSSDFENSMDNHSVVTSHKPQDILYDLPPPKRSRPRPLSRSLVVAWKHVSANLRLQESYVEEMEYVTSNFIIVDSTSFSMSTHSLPLHPDCNNPISRSTPRPHSYNRSESFLELAD</sequence>
<proteinExistence type="predicted"/>
<evidence type="ECO:0000313" key="3">
    <source>
        <dbReference type="Proteomes" id="UP001385951"/>
    </source>
</evidence>
<accession>A0AAW0FPQ4</accession>
<reference evidence="2 3" key="1">
    <citation type="submission" date="2022-09" db="EMBL/GenBank/DDBJ databases">
        <authorList>
            <person name="Palmer J.M."/>
        </authorList>
    </citation>
    <scope>NUCLEOTIDE SEQUENCE [LARGE SCALE GENOMIC DNA]</scope>
    <source>
        <strain evidence="2 3">DSM 7382</strain>
    </source>
</reference>
<evidence type="ECO:0000256" key="1">
    <source>
        <dbReference type="SAM" id="MobiDB-lite"/>
    </source>
</evidence>
<comment type="caution">
    <text evidence="2">The sequence shown here is derived from an EMBL/GenBank/DDBJ whole genome shotgun (WGS) entry which is preliminary data.</text>
</comment>
<keyword evidence="3" id="KW-1185">Reference proteome</keyword>
<feature type="region of interest" description="Disordered" evidence="1">
    <location>
        <begin position="96"/>
        <end position="135"/>
    </location>
</feature>
<evidence type="ECO:0000313" key="2">
    <source>
        <dbReference type="EMBL" id="KAK7683265.1"/>
    </source>
</evidence>
<name>A0AAW0FPQ4_9APHY</name>
<organism evidence="2 3">
    <name type="scientific">Cerrena zonata</name>
    <dbReference type="NCBI Taxonomy" id="2478898"/>
    <lineage>
        <taxon>Eukaryota</taxon>
        <taxon>Fungi</taxon>
        <taxon>Dikarya</taxon>
        <taxon>Basidiomycota</taxon>
        <taxon>Agaricomycotina</taxon>
        <taxon>Agaricomycetes</taxon>
        <taxon>Polyporales</taxon>
        <taxon>Cerrenaceae</taxon>
        <taxon>Cerrena</taxon>
    </lineage>
</organism>
<gene>
    <name evidence="2" type="ORF">QCA50_013527</name>
</gene>